<dbReference type="Proteomes" id="UP000027059">
    <property type="component" value="Chromosome"/>
</dbReference>
<name>A0A059Y2V9_9BACT</name>
<dbReference type="KEGG" id="lfp:Y981_10310"/>
<sequence length="81" mass="9027">MSGDGRSHADASASPVKDRRMKGSPGMLATRIRESLGGMNHSDGCPKEMKMVRPEKSEHFDSFERDEVRFPVVPLIVVQEK</sequence>
<gene>
    <name evidence="2" type="ORF">Y981_10310</name>
</gene>
<organism evidence="2 3">
    <name type="scientific">Leptospirillum ferriphilum YSK</name>
    <dbReference type="NCBI Taxonomy" id="1441628"/>
    <lineage>
        <taxon>Bacteria</taxon>
        <taxon>Pseudomonadati</taxon>
        <taxon>Nitrospirota</taxon>
        <taxon>Nitrospiria</taxon>
        <taxon>Nitrospirales</taxon>
        <taxon>Nitrospiraceae</taxon>
        <taxon>Leptospirillum</taxon>
    </lineage>
</organism>
<proteinExistence type="predicted"/>
<evidence type="ECO:0000313" key="3">
    <source>
        <dbReference type="Proteomes" id="UP000027059"/>
    </source>
</evidence>
<keyword evidence="3" id="KW-1185">Reference proteome</keyword>
<evidence type="ECO:0000313" key="2">
    <source>
        <dbReference type="EMBL" id="AIA31916.1"/>
    </source>
</evidence>
<dbReference type="EMBL" id="CP007243">
    <property type="protein sequence ID" value="AIA31916.1"/>
    <property type="molecule type" value="Genomic_DNA"/>
</dbReference>
<accession>A0A059Y2V9</accession>
<dbReference type="HOGENOM" id="CLU_2569629_0_0_0"/>
<reference evidence="3" key="1">
    <citation type="submission" date="2014-02" db="EMBL/GenBank/DDBJ databases">
        <title>Complete genome sequence and comparative genomic analysis of the nitrogen-fixing bacterium Leptospirillum ferriphilum YSK.</title>
        <authorList>
            <person name="Guo X."/>
            <person name="Yin H."/>
            <person name="Liang Y."/>
            <person name="Hu Q."/>
            <person name="Ma L."/>
            <person name="Xiao Y."/>
            <person name="Zhang X."/>
            <person name="Qiu G."/>
            <person name="Liu X."/>
        </authorList>
    </citation>
    <scope>NUCLEOTIDE SEQUENCE [LARGE SCALE GENOMIC DNA]</scope>
    <source>
        <strain evidence="3">YSK</strain>
    </source>
</reference>
<evidence type="ECO:0000256" key="1">
    <source>
        <dbReference type="SAM" id="MobiDB-lite"/>
    </source>
</evidence>
<dbReference type="AlphaFoldDB" id="A0A059Y2V9"/>
<protein>
    <submittedName>
        <fullName evidence="2">Uncharacterized protein</fullName>
    </submittedName>
</protein>
<reference evidence="2 3" key="2">
    <citation type="journal article" date="2015" name="Biomed. Res. Int.">
        <title>Effects of Arsenite Resistance on the Growth and Functional Gene Expression of Leptospirillum ferriphilum and Acidithiobacillus thiooxidans in Pure Culture and Coculture.</title>
        <authorList>
            <person name="Jiang H."/>
            <person name="Liang Y."/>
            <person name="Yin H."/>
            <person name="Xiao Y."/>
            <person name="Guo X."/>
            <person name="Xu Y."/>
            <person name="Hu Q."/>
            <person name="Liu H."/>
            <person name="Liu X."/>
        </authorList>
    </citation>
    <scope>NUCLEOTIDE SEQUENCE [LARGE SCALE GENOMIC DNA]</scope>
    <source>
        <strain evidence="2 3">YSK</strain>
    </source>
</reference>
<feature type="region of interest" description="Disordered" evidence="1">
    <location>
        <begin position="1"/>
        <end position="25"/>
    </location>
</feature>